<comment type="subcellular location">
    <subcellularLocation>
        <location evidence="1">Cell membrane</location>
        <topology evidence="1">Multi-pass membrane protein</topology>
    </subcellularLocation>
</comment>
<dbReference type="GO" id="GO:0044874">
    <property type="term" value="P:lipoprotein localization to outer membrane"/>
    <property type="evidence" value="ECO:0007669"/>
    <property type="project" value="TreeGrafter"/>
</dbReference>
<feature type="transmembrane region" description="Helical" evidence="7">
    <location>
        <begin position="21"/>
        <end position="42"/>
    </location>
</feature>
<evidence type="ECO:0000313" key="9">
    <source>
        <dbReference type="EMBL" id="ACL75228.1"/>
    </source>
</evidence>
<dbReference type="STRING" id="394503.Ccel_0856"/>
<dbReference type="PANTHER" id="PTHR30489:SF0">
    <property type="entry name" value="LIPOPROTEIN-RELEASING SYSTEM TRANSMEMBRANE PROTEIN LOLE"/>
    <property type="match status" value="1"/>
</dbReference>
<proteinExistence type="inferred from homology"/>
<keyword evidence="3" id="KW-1003">Cell membrane</keyword>
<dbReference type="eggNOG" id="COG4591">
    <property type="taxonomic scope" value="Bacteria"/>
</dbReference>
<comment type="similarity">
    <text evidence="2">Belongs to the ABC-4 integral membrane protein family. LolC/E subfamily.</text>
</comment>
<feature type="transmembrane region" description="Helical" evidence="7">
    <location>
        <begin position="277"/>
        <end position="304"/>
    </location>
</feature>
<evidence type="ECO:0000256" key="4">
    <source>
        <dbReference type="ARBA" id="ARBA00022692"/>
    </source>
</evidence>
<dbReference type="AlphaFoldDB" id="B8I8J5"/>
<feature type="transmembrane region" description="Helical" evidence="7">
    <location>
        <begin position="325"/>
        <end position="355"/>
    </location>
</feature>
<evidence type="ECO:0000256" key="7">
    <source>
        <dbReference type="SAM" id="Phobius"/>
    </source>
</evidence>
<dbReference type="InterPro" id="IPR051447">
    <property type="entry name" value="Lipoprotein-release_system"/>
</dbReference>
<gene>
    <name evidence="9" type="ordered locus">Ccel_0856</name>
</gene>
<dbReference type="KEGG" id="cce:Ccel_0856"/>
<evidence type="ECO:0000256" key="2">
    <source>
        <dbReference type="ARBA" id="ARBA00005236"/>
    </source>
</evidence>
<keyword evidence="5 7" id="KW-1133">Transmembrane helix</keyword>
<dbReference type="PANTHER" id="PTHR30489">
    <property type="entry name" value="LIPOPROTEIN-RELEASING SYSTEM TRANSMEMBRANE PROTEIN LOLE"/>
    <property type="match status" value="1"/>
</dbReference>
<reference evidence="9 10" key="1">
    <citation type="submission" date="2009-01" db="EMBL/GenBank/DDBJ databases">
        <title>Complete sequence of Clostridium cellulolyticum H10.</title>
        <authorList>
            <consortium name="US DOE Joint Genome Institute"/>
            <person name="Lucas S."/>
            <person name="Copeland A."/>
            <person name="Lapidus A."/>
            <person name="Glavina del Rio T."/>
            <person name="Dalin E."/>
            <person name="Tice H."/>
            <person name="Bruce D."/>
            <person name="Goodwin L."/>
            <person name="Pitluck S."/>
            <person name="Chertkov O."/>
            <person name="Saunders E."/>
            <person name="Brettin T."/>
            <person name="Detter J.C."/>
            <person name="Han C."/>
            <person name="Larimer F."/>
            <person name="Land M."/>
            <person name="Hauser L."/>
            <person name="Kyrpides N."/>
            <person name="Ivanova N."/>
            <person name="Zhou J."/>
            <person name="Richardson P."/>
        </authorList>
    </citation>
    <scope>NUCLEOTIDE SEQUENCE [LARGE SCALE GENOMIC DNA]</scope>
    <source>
        <strain evidence="10">ATCC 35319 / DSM 5812 / JCM 6584 / H10</strain>
    </source>
</reference>
<evidence type="ECO:0000256" key="3">
    <source>
        <dbReference type="ARBA" id="ARBA00022475"/>
    </source>
</evidence>
<feature type="domain" description="ABC3 transporter permease C-terminal" evidence="8">
    <location>
        <begin position="284"/>
        <end position="405"/>
    </location>
</feature>
<evidence type="ECO:0000256" key="5">
    <source>
        <dbReference type="ARBA" id="ARBA00022989"/>
    </source>
</evidence>
<dbReference type="InterPro" id="IPR003838">
    <property type="entry name" value="ABC3_permease_C"/>
</dbReference>
<accession>B8I8J5</accession>
<sequence length="417" mass="46515" precursor="true">MRFLSVSWKNIHVSWRRSLTLGSFIFIATFILLFANSFIATMESNMQGALVNALTGDVQVRSANTDEEDMFSFKGSWGKISYLNQQEVSNVKTVLDSKLKPEDYGLHIRHNVFLQSEKEKLGSMIIGIDNKLQSYKDPVKLVKGKYISNTGSEIILAKDQADKLKVNVGDKLDAFAKTKDGQPTKITFTVVGISNIEILSGFSYYPAYTDLKSAQELLGLKDGEATDIIMYAKNRDNAKSMKNELKDTLDKTDIGSEKYKLSTWEKMGGYLMSTINIYIVIFYVFIAILMFIIIILIVNLVFMMGLERRQDIGTLRAVGYSKSKIVALFVTEILTITGIAFAIGAALAISLILVFSNVGLTVPSPWDLTIGKQLFLKFNIGQVLGIFGMLLGISFLSSYYPAYRSACLRPSEALREI</sequence>
<keyword evidence="4 7" id="KW-0812">Transmembrane</keyword>
<name>B8I8J5_RUMCH</name>
<keyword evidence="10" id="KW-1185">Reference proteome</keyword>
<dbReference type="Pfam" id="PF02687">
    <property type="entry name" value="FtsX"/>
    <property type="match status" value="1"/>
</dbReference>
<evidence type="ECO:0000259" key="8">
    <source>
        <dbReference type="Pfam" id="PF02687"/>
    </source>
</evidence>
<protein>
    <recommendedName>
        <fullName evidence="8">ABC3 transporter permease C-terminal domain-containing protein</fullName>
    </recommendedName>
</protein>
<dbReference type="OrthoDB" id="135354at2"/>
<keyword evidence="6 7" id="KW-0472">Membrane</keyword>
<dbReference type="RefSeq" id="WP_015924388.1">
    <property type="nucleotide sequence ID" value="NC_011898.1"/>
</dbReference>
<evidence type="ECO:0000313" key="10">
    <source>
        <dbReference type="Proteomes" id="UP000001349"/>
    </source>
</evidence>
<dbReference type="EMBL" id="CP001348">
    <property type="protein sequence ID" value="ACL75228.1"/>
    <property type="molecule type" value="Genomic_DNA"/>
</dbReference>
<dbReference type="Proteomes" id="UP000001349">
    <property type="component" value="Chromosome"/>
</dbReference>
<feature type="transmembrane region" description="Helical" evidence="7">
    <location>
        <begin position="375"/>
        <end position="396"/>
    </location>
</feature>
<dbReference type="GO" id="GO:0098797">
    <property type="term" value="C:plasma membrane protein complex"/>
    <property type="evidence" value="ECO:0007669"/>
    <property type="project" value="TreeGrafter"/>
</dbReference>
<organism evidence="9 10">
    <name type="scientific">Ruminiclostridium cellulolyticum (strain ATCC 35319 / DSM 5812 / JCM 6584 / H10)</name>
    <name type="common">Clostridium cellulolyticum</name>
    <dbReference type="NCBI Taxonomy" id="394503"/>
    <lineage>
        <taxon>Bacteria</taxon>
        <taxon>Bacillati</taxon>
        <taxon>Bacillota</taxon>
        <taxon>Clostridia</taxon>
        <taxon>Eubacteriales</taxon>
        <taxon>Oscillospiraceae</taxon>
        <taxon>Ruminiclostridium</taxon>
    </lineage>
</organism>
<evidence type="ECO:0000256" key="6">
    <source>
        <dbReference type="ARBA" id="ARBA00023136"/>
    </source>
</evidence>
<evidence type="ECO:0000256" key="1">
    <source>
        <dbReference type="ARBA" id="ARBA00004651"/>
    </source>
</evidence>
<dbReference type="HOGENOM" id="CLU_658411_0_0_9"/>